<dbReference type="Proteomes" id="UP000238220">
    <property type="component" value="Unassembled WGS sequence"/>
</dbReference>
<evidence type="ECO:0000313" key="7">
    <source>
        <dbReference type="Proteomes" id="UP000238220"/>
    </source>
</evidence>
<name>A0A2S5TK37_9GAMM</name>
<evidence type="ECO:0000256" key="4">
    <source>
        <dbReference type="PROSITE-ProRule" id="PRU00050"/>
    </source>
</evidence>
<feature type="domain" description="CheB-type methylesterase" evidence="5">
    <location>
        <begin position="1"/>
        <end position="181"/>
    </location>
</feature>
<evidence type="ECO:0000256" key="3">
    <source>
        <dbReference type="ARBA" id="ARBA00048267"/>
    </source>
</evidence>
<dbReference type="RefSeq" id="WP_104228332.1">
    <property type="nucleotide sequence ID" value="NZ_PSNW01000001.1"/>
</dbReference>
<accession>A0A2S5TK37</accession>
<dbReference type="EC" id="3.1.1.61" evidence="2"/>
<keyword evidence="7" id="KW-1185">Reference proteome</keyword>
<evidence type="ECO:0000313" key="6">
    <source>
        <dbReference type="EMBL" id="PPE75366.1"/>
    </source>
</evidence>
<feature type="active site" evidence="4">
    <location>
        <position position="36"/>
    </location>
</feature>
<dbReference type="EMBL" id="PSNW01000001">
    <property type="protein sequence ID" value="PPE75366.1"/>
    <property type="molecule type" value="Genomic_DNA"/>
</dbReference>
<proteinExistence type="predicted"/>
<dbReference type="SUPFAM" id="SSF52738">
    <property type="entry name" value="Methylesterase CheB, C-terminal domain"/>
    <property type="match status" value="1"/>
</dbReference>
<dbReference type="InterPro" id="IPR035909">
    <property type="entry name" value="CheB_C"/>
</dbReference>
<feature type="active site" evidence="4">
    <location>
        <position position="9"/>
    </location>
</feature>
<dbReference type="GO" id="GO:0005737">
    <property type="term" value="C:cytoplasm"/>
    <property type="evidence" value="ECO:0007669"/>
    <property type="project" value="InterPro"/>
</dbReference>
<feature type="active site" evidence="4">
    <location>
        <position position="129"/>
    </location>
</feature>
<dbReference type="CDD" id="cd16433">
    <property type="entry name" value="CheB"/>
    <property type="match status" value="1"/>
</dbReference>
<evidence type="ECO:0000256" key="2">
    <source>
        <dbReference type="ARBA" id="ARBA00039140"/>
    </source>
</evidence>
<dbReference type="InterPro" id="IPR000673">
    <property type="entry name" value="Sig_transdc_resp-reg_Me-estase"/>
</dbReference>
<dbReference type="GO" id="GO:0008984">
    <property type="term" value="F:protein-glutamate methylesterase activity"/>
    <property type="evidence" value="ECO:0007669"/>
    <property type="project" value="UniProtKB-EC"/>
</dbReference>
<dbReference type="Gene3D" id="3.40.50.180">
    <property type="entry name" value="Methylesterase CheB, C-terminal domain"/>
    <property type="match status" value="1"/>
</dbReference>
<gene>
    <name evidence="6" type="ORF">C3942_00245</name>
</gene>
<dbReference type="PANTHER" id="PTHR42872">
    <property type="entry name" value="PROTEIN-GLUTAMATE METHYLESTERASE/PROTEIN-GLUTAMINE GLUTAMINASE"/>
    <property type="match status" value="1"/>
</dbReference>
<dbReference type="AlphaFoldDB" id="A0A2S5TK37"/>
<sequence length="189" mass="19851">MEACVVGASTGGVAALRRLLRGLDAGFRPSVIVVQHTGTEGFGMLVSLLRDSCALPVSEARAREPVLPGHVYLAPPRYHLLVEHRRHFSLSVDERVCHVRPSADVLFASAAEVWREQLVAVLLTGANDDGARGAAQVRGLGGKLIVQDPAEAEAPEMPAAALRLAGADHLLPLAGIAPLLMKLAGRPAA</sequence>
<dbReference type="Pfam" id="PF01339">
    <property type="entry name" value="CheB_methylest"/>
    <property type="match status" value="1"/>
</dbReference>
<dbReference type="OrthoDB" id="9791760at2"/>
<dbReference type="GO" id="GO:0006935">
    <property type="term" value="P:chemotaxis"/>
    <property type="evidence" value="ECO:0007669"/>
    <property type="project" value="UniProtKB-UniRule"/>
</dbReference>
<comment type="caution">
    <text evidence="6">The sequence shown here is derived from an EMBL/GenBank/DDBJ whole genome shotgun (WGS) entry which is preliminary data.</text>
</comment>
<reference evidence="6 7" key="1">
    <citation type="submission" date="2018-02" db="EMBL/GenBank/DDBJ databases">
        <title>Genome sequencing of Solimonas sp. HR-BB.</title>
        <authorList>
            <person name="Lee Y."/>
            <person name="Jeon C.O."/>
        </authorList>
    </citation>
    <scope>NUCLEOTIDE SEQUENCE [LARGE SCALE GENOMIC DNA]</scope>
    <source>
        <strain evidence="6 7">HR-BB</strain>
    </source>
</reference>
<evidence type="ECO:0000259" key="5">
    <source>
        <dbReference type="PROSITE" id="PS50122"/>
    </source>
</evidence>
<dbReference type="PANTHER" id="PTHR42872:SF6">
    <property type="entry name" value="PROTEIN-GLUTAMATE METHYLESTERASE_PROTEIN-GLUTAMINE GLUTAMINASE"/>
    <property type="match status" value="1"/>
</dbReference>
<keyword evidence="1 4" id="KW-0378">Hydrolase</keyword>
<keyword evidence="4" id="KW-0145">Chemotaxis</keyword>
<evidence type="ECO:0000256" key="1">
    <source>
        <dbReference type="ARBA" id="ARBA00022801"/>
    </source>
</evidence>
<dbReference type="PROSITE" id="PS50122">
    <property type="entry name" value="CHEB"/>
    <property type="match status" value="1"/>
</dbReference>
<comment type="catalytic activity">
    <reaction evidence="3">
        <text>[protein]-L-glutamate 5-O-methyl ester + H2O = L-glutamyl-[protein] + methanol + H(+)</text>
        <dbReference type="Rhea" id="RHEA:23236"/>
        <dbReference type="Rhea" id="RHEA-COMP:10208"/>
        <dbReference type="Rhea" id="RHEA-COMP:10311"/>
        <dbReference type="ChEBI" id="CHEBI:15377"/>
        <dbReference type="ChEBI" id="CHEBI:15378"/>
        <dbReference type="ChEBI" id="CHEBI:17790"/>
        <dbReference type="ChEBI" id="CHEBI:29973"/>
        <dbReference type="ChEBI" id="CHEBI:82795"/>
        <dbReference type="EC" id="3.1.1.61"/>
    </reaction>
</comment>
<organism evidence="6 7">
    <name type="scientific">Solimonas fluminis</name>
    <dbReference type="NCBI Taxonomy" id="2086571"/>
    <lineage>
        <taxon>Bacteria</taxon>
        <taxon>Pseudomonadati</taxon>
        <taxon>Pseudomonadota</taxon>
        <taxon>Gammaproteobacteria</taxon>
        <taxon>Nevskiales</taxon>
        <taxon>Nevskiaceae</taxon>
        <taxon>Solimonas</taxon>
    </lineage>
</organism>
<protein>
    <recommendedName>
        <fullName evidence="2">protein-glutamate methylesterase</fullName>
        <ecNumber evidence="2">3.1.1.61</ecNumber>
    </recommendedName>
</protein>
<dbReference type="GO" id="GO:0000156">
    <property type="term" value="F:phosphorelay response regulator activity"/>
    <property type="evidence" value="ECO:0007669"/>
    <property type="project" value="InterPro"/>
</dbReference>